<evidence type="ECO:0000256" key="3">
    <source>
        <dbReference type="ARBA" id="ARBA00023163"/>
    </source>
</evidence>
<feature type="domain" description="IclR-ED" evidence="6">
    <location>
        <begin position="90"/>
        <end position="269"/>
    </location>
</feature>
<name>A0A367PPP7_CUPNE</name>
<feature type="region of interest" description="Disordered" evidence="4">
    <location>
        <begin position="1"/>
        <end position="25"/>
    </location>
</feature>
<evidence type="ECO:0000313" key="7">
    <source>
        <dbReference type="EMBL" id="RCJ09881.1"/>
    </source>
</evidence>
<evidence type="ECO:0000259" key="6">
    <source>
        <dbReference type="PROSITE" id="PS51078"/>
    </source>
</evidence>
<feature type="domain" description="HTH iclR-type" evidence="5">
    <location>
        <begin position="27"/>
        <end position="89"/>
    </location>
</feature>
<dbReference type="PANTHER" id="PTHR30136:SF8">
    <property type="entry name" value="TRANSCRIPTIONAL REGULATORY PROTEIN"/>
    <property type="match status" value="1"/>
</dbReference>
<dbReference type="AlphaFoldDB" id="A0A367PPP7"/>
<comment type="caution">
    <text evidence="7">The sequence shown here is derived from an EMBL/GenBank/DDBJ whole genome shotgun (WGS) entry which is preliminary data.</text>
</comment>
<evidence type="ECO:0000256" key="4">
    <source>
        <dbReference type="SAM" id="MobiDB-lite"/>
    </source>
</evidence>
<dbReference type="InterPro" id="IPR050707">
    <property type="entry name" value="HTH_MetabolicPath_Reg"/>
</dbReference>
<dbReference type="InterPro" id="IPR014757">
    <property type="entry name" value="Tscrpt_reg_IclR_C"/>
</dbReference>
<dbReference type="SUPFAM" id="SSF55781">
    <property type="entry name" value="GAF domain-like"/>
    <property type="match status" value="1"/>
</dbReference>
<dbReference type="InterPro" id="IPR036388">
    <property type="entry name" value="WH-like_DNA-bd_sf"/>
</dbReference>
<dbReference type="SMART" id="SM00346">
    <property type="entry name" value="HTH_ICLR"/>
    <property type="match status" value="1"/>
</dbReference>
<keyword evidence="1" id="KW-0805">Transcription regulation</keyword>
<evidence type="ECO:0000313" key="8">
    <source>
        <dbReference type="Proteomes" id="UP000253501"/>
    </source>
</evidence>
<keyword evidence="2" id="KW-0238">DNA-binding</keyword>
<dbReference type="GO" id="GO:0045892">
    <property type="term" value="P:negative regulation of DNA-templated transcription"/>
    <property type="evidence" value="ECO:0007669"/>
    <property type="project" value="TreeGrafter"/>
</dbReference>
<dbReference type="InterPro" id="IPR036390">
    <property type="entry name" value="WH_DNA-bd_sf"/>
</dbReference>
<dbReference type="GO" id="GO:0003700">
    <property type="term" value="F:DNA-binding transcription factor activity"/>
    <property type="evidence" value="ECO:0007669"/>
    <property type="project" value="TreeGrafter"/>
</dbReference>
<evidence type="ECO:0000259" key="5">
    <source>
        <dbReference type="PROSITE" id="PS51077"/>
    </source>
</evidence>
<dbReference type="GO" id="GO:0003677">
    <property type="term" value="F:DNA binding"/>
    <property type="evidence" value="ECO:0007669"/>
    <property type="project" value="UniProtKB-KW"/>
</dbReference>
<dbReference type="InterPro" id="IPR005471">
    <property type="entry name" value="Tscrpt_reg_IclR_N"/>
</dbReference>
<protein>
    <submittedName>
        <fullName evidence="7">IclR family transcriptional regulator</fullName>
    </submittedName>
</protein>
<dbReference type="Pfam" id="PF09339">
    <property type="entry name" value="HTH_IclR"/>
    <property type="match status" value="1"/>
</dbReference>
<dbReference type="Gene3D" id="3.30.450.40">
    <property type="match status" value="1"/>
</dbReference>
<proteinExistence type="predicted"/>
<accession>A0A367PPP7</accession>
<dbReference type="Proteomes" id="UP000253501">
    <property type="component" value="Unassembled WGS sequence"/>
</dbReference>
<reference evidence="7 8" key="1">
    <citation type="submission" date="2018-04" db="EMBL/GenBank/DDBJ databases">
        <title>Cupriavidus necator CR12 genome sequencing and assembly.</title>
        <authorList>
            <person name="Ben Fekih I."/>
            <person name="Mazhar H.S."/>
            <person name="Bello S.K."/>
            <person name="Rensing C."/>
        </authorList>
    </citation>
    <scope>NUCLEOTIDE SEQUENCE [LARGE SCALE GENOMIC DNA]</scope>
    <source>
        <strain evidence="7 8">CR12</strain>
    </source>
</reference>
<organism evidence="7 8">
    <name type="scientific">Cupriavidus necator</name>
    <name type="common">Alcaligenes eutrophus</name>
    <name type="synonym">Ralstonia eutropha</name>
    <dbReference type="NCBI Taxonomy" id="106590"/>
    <lineage>
        <taxon>Bacteria</taxon>
        <taxon>Pseudomonadati</taxon>
        <taxon>Pseudomonadota</taxon>
        <taxon>Betaproteobacteria</taxon>
        <taxon>Burkholderiales</taxon>
        <taxon>Burkholderiaceae</taxon>
        <taxon>Cupriavidus</taxon>
    </lineage>
</organism>
<dbReference type="PANTHER" id="PTHR30136">
    <property type="entry name" value="HELIX-TURN-HELIX TRANSCRIPTIONAL REGULATOR, ICLR FAMILY"/>
    <property type="match status" value="1"/>
</dbReference>
<dbReference type="SUPFAM" id="SSF46785">
    <property type="entry name" value="Winged helix' DNA-binding domain"/>
    <property type="match status" value="1"/>
</dbReference>
<dbReference type="PROSITE" id="PS51078">
    <property type="entry name" value="ICLR_ED"/>
    <property type="match status" value="1"/>
</dbReference>
<evidence type="ECO:0000256" key="1">
    <source>
        <dbReference type="ARBA" id="ARBA00023015"/>
    </source>
</evidence>
<dbReference type="PROSITE" id="PS51077">
    <property type="entry name" value="HTH_ICLR"/>
    <property type="match status" value="1"/>
</dbReference>
<gene>
    <name evidence="7" type="ORF">DDK22_03435</name>
</gene>
<dbReference type="EMBL" id="QDHA01000008">
    <property type="protein sequence ID" value="RCJ09881.1"/>
    <property type="molecule type" value="Genomic_DNA"/>
</dbReference>
<evidence type="ECO:0000256" key="2">
    <source>
        <dbReference type="ARBA" id="ARBA00023125"/>
    </source>
</evidence>
<dbReference type="InterPro" id="IPR029016">
    <property type="entry name" value="GAF-like_dom_sf"/>
</dbReference>
<dbReference type="Gene3D" id="1.10.10.10">
    <property type="entry name" value="Winged helix-like DNA-binding domain superfamily/Winged helix DNA-binding domain"/>
    <property type="match status" value="1"/>
</dbReference>
<dbReference type="RefSeq" id="WP_114130717.1">
    <property type="nucleotide sequence ID" value="NZ_CP068435.1"/>
</dbReference>
<dbReference type="Pfam" id="PF01614">
    <property type="entry name" value="IclR_C"/>
    <property type="match status" value="1"/>
</dbReference>
<keyword evidence="3" id="KW-0804">Transcription</keyword>
<sequence>MARRKAGEAGTQAGEPTARADKAQRGIQSVEVGGRLLAALAAARAPMPLAALAEAAQLAPAQAHAYLVSLTRLGLIKRDHLSGRYEPGPLSLQLGMLHLEQDAAWRAAQPRVDALAQASGFSVAISIAGPQGPTIVRYVPASAPLHVNLHVGTVMALAATATGRVFCAFQPPALWQPLWRAQQPGATGSDLAAFSASLAEIRERGIERSIDTPSPAVSSLSVPVLDAAGVLRLVLTLVGSTGAIDVEWHGAAAQALLAAAADIGAALRDEQERPA</sequence>